<comment type="caution">
    <text evidence="3">The sequence shown here is derived from an EMBL/GenBank/DDBJ whole genome shotgun (WGS) entry which is preliminary data.</text>
</comment>
<dbReference type="EMBL" id="MU839843">
    <property type="protein sequence ID" value="KAK1751053.1"/>
    <property type="molecule type" value="Genomic_DNA"/>
</dbReference>
<evidence type="ECO:0000259" key="2">
    <source>
        <dbReference type="Pfam" id="PF06985"/>
    </source>
</evidence>
<keyword evidence="4" id="KW-1185">Reference proteome</keyword>
<dbReference type="PANTHER" id="PTHR10622">
    <property type="entry name" value="HET DOMAIN-CONTAINING PROTEIN"/>
    <property type="match status" value="1"/>
</dbReference>
<dbReference type="AlphaFoldDB" id="A0AAJ0B605"/>
<dbReference type="Pfam" id="PF06985">
    <property type="entry name" value="HET"/>
    <property type="match status" value="1"/>
</dbReference>
<feature type="region of interest" description="Disordered" evidence="1">
    <location>
        <begin position="609"/>
        <end position="632"/>
    </location>
</feature>
<feature type="domain" description="Heterokaryon incompatibility" evidence="2">
    <location>
        <begin position="22"/>
        <end position="111"/>
    </location>
</feature>
<evidence type="ECO:0000256" key="1">
    <source>
        <dbReference type="SAM" id="MobiDB-lite"/>
    </source>
</evidence>
<evidence type="ECO:0000313" key="3">
    <source>
        <dbReference type="EMBL" id="KAK1751053.1"/>
    </source>
</evidence>
<protein>
    <submittedName>
        <fullName evidence="3">Vegetative incompatibility protein HET-E-1</fullName>
    </submittedName>
</protein>
<dbReference type="Proteomes" id="UP001239445">
    <property type="component" value="Unassembled WGS sequence"/>
</dbReference>
<evidence type="ECO:0000313" key="4">
    <source>
        <dbReference type="Proteomes" id="UP001239445"/>
    </source>
</evidence>
<accession>A0AAJ0B605</accession>
<gene>
    <name evidence="3" type="ORF">QBC47DRAFT_330418</name>
</gene>
<feature type="compositionally biased region" description="Basic and acidic residues" evidence="1">
    <location>
        <begin position="615"/>
        <end position="625"/>
    </location>
</feature>
<sequence length="632" mass="71867">MRLINVRSLELSEFFGKNIPPYAILSHTWGPEEVTFQDWQNLDQASRKQGFPKIRGTCEQAKGDGHDWVWVDTNCIDKTSSAELTEAINSMYQWYADARVCYAYLADVQANDENIETSRWFTRGWTLQELVAPKEVLFFAADWTYIGKKSTSIRDPFVERISQATGISPSVICNPKEAKNQEVAEKMSWLARRETTRVEDMAYCMLGLFDINMPLLYGEGPKAFTRLQEEIIKVSTDHSIFCWNWNPAYVPNNWVSLLAPSPYTFNPKYQSKDYTDYKVVEKSEELFNYSPIYSMTNAGLSIRLPVVERPTGYMICLNIGRLRQLNRAENTDIPERTDEIEFLFLPVHGYWVGDTLTVGRSAFPQRPTYLNVNLFGSLVTEQLIAVNRWEAALGRREPRTQQNEEASHGLMLVHDLHLVPQFLHSLVRWGGMDGSKGIVNLDWTPSSLTEPRHPKIGAELLLLNVDDGSRIIGENDRGTQTTYLFVAVKDKTWFCQIFVVQKSLDRDALGSLVEQISSAKEQRAHYNEDANISAVVGKRVPEPTHYKELRVLVLSRGRVKIAKELHREVEEDDTDTSGSGSDGWSHIGLRKISPNLGQFVIPCDEVGKGKTVSASEKEDRVEKKSLQGKAHN</sequence>
<organism evidence="3 4">
    <name type="scientific">Echria macrotheca</name>
    <dbReference type="NCBI Taxonomy" id="438768"/>
    <lineage>
        <taxon>Eukaryota</taxon>
        <taxon>Fungi</taxon>
        <taxon>Dikarya</taxon>
        <taxon>Ascomycota</taxon>
        <taxon>Pezizomycotina</taxon>
        <taxon>Sordariomycetes</taxon>
        <taxon>Sordariomycetidae</taxon>
        <taxon>Sordariales</taxon>
        <taxon>Schizotheciaceae</taxon>
        <taxon>Echria</taxon>
    </lineage>
</organism>
<name>A0AAJ0B605_9PEZI</name>
<reference evidence="3" key="1">
    <citation type="submission" date="2023-06" db="EMBL/GenBank/DDBJ databases">
        <title>Genome-scale phylogeny and comparative genomics of the fungal order Sordariales.</title>
        <authorList>
            <consortium name="Lawrence Berkeley National Laboratory"/>
            <person name="Hensen N."/>
            <person name="Bonometti L."/>
            <person name="Westerberg I."/>
            <person name="Brannstrom I.O."/>
            <person name="Guillou S."/>
            <person name="Cros-Aarteil S."/>
            <person name="Calhoun S."/>
            <person name="Haridas S."/>
            <person name="Kuo A."/>
            <person name="Mondo S."/>
            <person name="Pangilinan J."/>
            <person name="Riley R."/>
            <person name="Labutti K."/>
            <person name="Andreopoulos B."/>
            <person name="Lipzen A."/>
            <person name="Chen C."/>
            <person name="Yanf M."/>
            <person name="Daum C."/>
            <person name="Ng V."/>
            <person name="Clum A."/>
            <person name="Steindorff A."/>
            <person name="Ohm R."/>
            <person name="Martin F."/>
            <person name="Silar P."/>
            <person name="Natvig D."/>
            <person name="Lalanne C."/>
            <person name="Gautier V."/>
            <person name="Ament-Velasquez S.L."/>
            <person name="Kruys A."/>
            <person name="Hutchinson M.I."/>
            <person name="Powell A.J."/>
            <person name="Barry K."/>
            <person name="Miller A.N."/>
            <person name="Grigoriev I.V."/>
            <person name="Debuchy R."/>
            <person name="Gladieux P."/>
            <person name="Thoren M.H."/>
            <person name="Johannesson H."/>
        </authorList>
    </citation>
    <scope>NUCLEOTIDE SEQUENCE</scope>
    <source>
        <strain evidence="3">PSN4</strain>
    </source>
</reference>
<dbReference type="PANTHER" id="PTHR10622:SF10">
    <property type="entry name" value="HET DOMAIN-CONTAINING PROTEIN"/>
    <property type="match status" value="1"/>
</dbReference>
<dbReference type="InterPro" id="IPR010730">
    <property type="entry name" value="HET"/>
</dbReference>
<proteinExistence type="predicted"/>